<reference evidence="1" key="1">
    <citation type="journal article" date="2015" name="Nature">
        <title>Complex archaea that bridge the gap between prokaryotes and eukaryotes.</title>
        <authorList>
            <person name="Spang A."/>
            <person name="Saw J.H."/>
            <person name="Jorgensen S.L."/>
            <person name="Zaremba-Niedzwiedzka K."/>
            <person name="Martijn J."/>
            <person name="Lind A.E."/>
            <person name="van Eijk R."/>
            <person name="Schleper C."/>
            <person name="Guy L."/>
            <person name="Ettema T.J."/>
        </authorList>
    </citation>
    <scope>NUCLEOTIDE SEQUENCE</scope>
</reference>
<name>A0A0F9REP7_9ZZZZ</name>
<gene>
    <name evidence="1" type="ORF">LCGC14_0603040</name>
</gene>
<proteinExistence type="predicted"/>
<dbReference type="EMBL" id="LAZR01000975">
    <property type="protein sequence ID" value="KKN53334.1"/>
    <property type="molecule type" value="Genomic_DNA"/>
</dbReference>
<protein>
    <submittedName>
        <fullName evidence="1">Uncharacterized protein</fullName>
    </submittedName>
</protein>
<accession>A0A0F9REP7</accession>
<organism evidence="1">
    <name type="scientific">marine sediment metagenome</name>
    <dbReference type="NCBI Taxonomy" id="412755"/>
    <lineage>
        <taxon>unclassified sequences</taxon>
        <taxon>metagenomes</taxon>
        <taxon>ecological metagenomes</taxon>
    </lineage>
</organism>
<dbReference type="AlphaFoldDB" id="A0A0F9REP7"/>
<evidence type="ECO:0000313" key="1">
    <source>
        <dbReference type="EMBL" id="KKN53334.1"/>
    </source>
</evidence>
<sequence length="129" mass="15082">MNNEKKMLKEKIMKYMKKWGSTLFDDLENTIPELKDDKISENIHDLSFYPYVNIKIWAMSKIGSAVLSELINEKKIELVSISYIVAFLGYTATGTNNEVMNLPIAKQIQRFYKDPHWLPCKVQLKNYNS</sequence>
<comment type="caution">
    <text evidence="1">The sequence shown here is derived from an EMBL/GenBank/DDBJ whole genome shotgun (WGS) entry which is preliminary data.</text>
</comment>